<name>D2W0K9_NAEGR</name>
<evidence type="ECO:0000256" key="2">
    <source>
        <dbReference type="ARBA" id="ARBA00023134"/>
    </source>
</evidence>
<organism evidence="5">
    <name type="scientific">Naegleria gruberi</name>
    <name type="common">Amoeba</name>
    <dbReference type="NCBI Taxonomy" id="5762"/>
    <lineage>
        <taxon>Eukaryota</taxon>
        <taxon>Discoba</taxon>
        <taxon>Heterolobosea</taxon>
        <taxon>Tetramitia</taxon>
        <taxon>Eutetramitia</taxon>
        <taxon>Vahlkampfiidae</taxon>
        <taxon>Naegleria</taxon>
    </lineage>
</organism>
<dbReference type="GO" id="GO:0005525">
    <property type="term" value="F:GTP binding"/>
    <property type="evidence" value="ECO:0007669"/>
    <property type="project" value="UniProtKB-KW"/>
</dbReference>
<evidence type="ECO:0000313" key="4">
    <source>
        <dbReference type="EMBL" id="EFC37307.1"/>
    </source>
</evidence>
<dbReference type="PANTHER" id="PTHR24070">
    <property type="entry name" value="RAS, DI-RAS, AND RHEB FAMILY MEMBERS OF SMALL GTPASE SUPERFAMILY"/>
    <property type="match status" value="1"/>
</dbReference>
<keyword evidence="5" id="KW-1185">Reference proteome</keyword>
<dbReference type="AlphaFoldDB" id="D2W0K9"/>
<gene>
    <name evidence="4" type="ORF">NAEGRDRAFT_74895</name>
</gene>
<dbReference type="RefSeq" id="XP_002670051.1">
    <property type="nucleotide sequence ID" value="XM_002670005.1"/>
</dbReference>
<proteinExistence type="predicted"/>
<keyword evidence="1" id="KW-0547">Nucleotide-binding</keyword>
<dbReference type="SMART" id="SM00173">
    <property type="entry name" value="RAS"/>
    <property type="match status" value="1"/>
</dbReference>
<evidence type="ECO:0000313" key="5">
    <source>
        <dbReference type="Proteomes" id="UP000006671"/>
    </source>
</evidence>
<evidence type="ECO:0000256" key="3">
    <source>
        <dbReference type="SAM" id="Phobius"/>
    </source>
</evidence>
<dbReference type="KEGG" id="ngr:NAEGRDRAFT_74895"/>
<feature type="transmembrane region" description="Helical" evidence="3">
    <location>
        <begin position="243"/>
        <end position="265"/>
    </location>
</feature>
<dbReference type="GeneID" id="8853698"/>
<dbReference type="EMBL" id="GG738919">
    <property type="protein sequence ID" value="EFC37307.1"/>
    <property type="molecule type" value="Genomic_DNA"/>
</dbReference>
<keyword evidence="3" id="KW-0812">Transmembrane</keyword>
<dbReference type="OMA" id="YANELYV"/>
<dbReference type="GO" id="GO:0007165">
    <property type="term" value="P:signal transduction"/>
    <property type="evidence" value="ECO:0007669"/>
    <property type="project" value="InterPro"/>
</dbReference>
<dbReference type="GO" id="GO:0003924">
    <property type="term" value="F:GTPase activity"/>
    <property type="evidence" value="ECO:0007669"/>
    <property type="project" value="InterPro"/>
</dbReference>
<dbReference type="Proteomes" id="UP000006671">
    <property type="component" value="Unassembled WGS sequence"/>
</dbReference>
<dbReference type="PROSITE" id="PS51419">
    <property type="entry name" value="RAB"/>
    <property type="match status" value="1"/>
</dbReference>
<keyword evidence="3" id="KW-0472">Membrane</keyword>
<keyword evidence="2" id="KW-0342">GTP-binding</keyword>
<dbReference type="VEuPathDB" id="AmoebaDB:NAEGRDRAFT_74895"/>
<dbReference type="Gene3D" id="3.40.50.300">
    <property type="entry name" value="P-loop containing nucleotide triphosphate hydrolases"/>
    <property type="match status" value="1"/>
</dbReference>
<accession>D2W0K9</accession>
<protein>
    <submittedName>
        <fullName evidence="4">Predicted protein</fullName>
    </submittedName>
</protein>
<dbReference type="OrthoDB" id="18798at2759"/>
<dbReference type="Pfam" id="PF00071">
    <property type="entry name" value="Ras"/>
    <property type="match status" value="1"/>
</dbReference>
<sequence length="748" mass="86206">MGQKLKPISRVSSSYPDHLEPIYTVSQSILGQNSTLQQFHYKLNDQQCRMLLKKFIQNHFGFSLLFPTFSDELFESTWALDNLLKQTSANRMMLVYANELYVLNNYSKQNRVNGGLAAIDEFFIPIQFTRNQFKKCLENVSNNDHERKPSHSEMKNIPLLSNIYEKTLLLEWNLKWTINDKETNVTILKTVPLWIGAMRLREFIKSNLEIQKLFDGNFKLTFPNMEFKNLNESKLVSSMSSMFSIIFELFIMYISCPLLVLSWVAGTESRHIQELFDDHHIGTIPLFTCCELFVQRMIGVLDSKNEFGKDLLQYFGLLKSLGQHGIGAEWKDSYRLMFENWRSDMVSLLDQPTIIQLFKPFSISSLSTEMDFIEIYLSGNSLLSLPKVFISERCRDLKLDSLFNIQENKWEVKDVKNSKIILNLVSFWIGLELLDDKNLQDLLKISSKLGDKEFSKQLTSLMARRVTDSNSYKFFKIAQDFKITSLTDLCNLFTQLEKYKKEHTNNTNQRRRSLAVVLKRNPSESNLADSPFQFTKLSYHDGSELQLAFSQATSKEASSQTQQKEDVTSIIASGDRESISSHIGVWICGGDHPGKTSLISTYMFGQFDATAYDTSINESYRKVEGNYVIDLKDSSSRNLEEEKINKSFIGKSDIFIICYSVKNLNSFKMARDYIDYIKTIKTNPILLIAALQCDSPKSIWKVTTQDGLKLANDYDDAQFFEISSYLGINVRDIFMSGTVQLIKRLNNC</sequence>
<dbReference type="InParanoid" id="D2W0K9"/>
<reference evidence="4 5" key="1">
    <citation type="journal article" date="2010" name="Cell">
        <title>The genome of Naegleria gruberi illuminates early eukaryotic versatility.</title>
        <authorList>
            <person name="Fritz-Laylin L.K."/>
            <person name="Prochnik S.E."/>
            <person name="Ginger M.L."/>
            <person name="Dacks J.B."/>
            <person name="Carpenter M.L."/>
            <person name="Field M.C."/>
            <person name="Kuo A."/>
            <person name="Paredez A."/>
            <person name="Chapman J."/>
            <person name="Pham J."/>
            <person name="Shu S."/>
            <person name="Neupane R."/>
            <person name="Cipriano M."/>
            <person name="Mancuso J."/>
            <person name="Tu H."/>
            <person name="Salamov A."/>
            <person name="Lindquist E."/>
            <person name="Shapiro H."/>
            <person name="Lucas S."/>
            <person name="Grigoriev I.V."/>
            <person name="Cande W.Z."/>
            <person name="Fulton C."/>
            <person name="Rokhsar D.S."/>
            <person name="Dawson S.C."/>
        </authorList>
    </citation>
    <scope>NUCLEOTIDE SEQUENCE [LARGE SCALE GENOMIC DNA]</scope>
    <source>
        <strain evidence="4 5">NEG-M</strain>
    </source>
</reference>
<evidence type="ECO:0000256" key="1">
    <source>
        <dbReference type="ARBA" id="ARBA00022741"/>
    </source>
</evidence>
<dbReference type="GO" id="GO:0016020">
    <property type="term" value="C:membrane"/>
    <property type="evidence" value="ECO:0007669"/>
    <property type="project" value="InterPro"/>
</dbReference>
<dbReference type="SUPFAM" id="SSF52540">
    <property type="entry name" value="P-loop containing nucleoside triphosphate hydrolases"/>
    <property type="match status" value="1"/>
</dbReference>
<dbReference type="InterPro" id="IPR020849">
    <property type="entry name" value="Small_GTPase_Ras-type"/>
</dbReference>
<dbReference type="InterPro" id="IPR027417">
    <property type="entry name" value="P-loop_NTPase"/>
</dbReference>
<dbReference type="SMART" id="SM00174">
    <property type="entry name" value="RHO"/>
    <property type="match status" value="1"/>
</dbReference>
<keyword evidence="3" id="KW-1133">Transmembrane helix</keyword>
<dbReference type="InterPro" id="IPR001806">
    <property type="entry name" value="Small_GTPase"/>
</dbReference>